<dbReference type="GO" id="GO:0006355">
    <property type="term" value="P:regulation of DNA-templated transcription"/>
    <property type="evidence" value="ECO:0007669"/>
    <property type="project" value="InterPro"/>
</dbReference>
<name>A0A965ZMB1_9SPHI</name>
<dbReference type="InterPro" id="IPR035965">
    <property type="entry name" value="PAS-like_dom_sf"/>
</dbReference>
<dbReference type="Gene3D" id="3.30.450.20">
    <property type="entry name" value="PAS domain"/>
    <property type="match status" value="1"/>
</dbReference>
<keyword evidence="4" id="KW-0675">Receptor</keyword>
<dbReference type="InterPro" id="IPR029016">
    <property type="entry name" value="GAF-like_dom_sf"/>
</dbReference>
<dbReference type="InterPro" id="IPR016132">
    <property type="entry name" value="Phyto_chromo_attachment"/>
</dbReference>
<evidence type="ECO:0000313" key="7">
    <source>
        <dbReference type="Proteomes" id="UP000638732"/>
    </source>
</evidence>
<sequence length="506" mass="57639">MAKKTNYDSEFCGSLPLNHINVVQPYGYLVVLDKASFRILQVSENGTDLFQTDFHEVIGKELAQFCNTAQLRELQERFAVKFKEKIPLTLTISGRRLLALAHFKETYILLEIEKSDREGERTFTHVYEEVKYAMAAIESAETIIEVSQAAVHELRKITGFDGIMMYHFDEDWNGTVIAEEKEGNLENYLGHTFPASDVPKQARDLYLKNPYRLIPDQKYEPVRLYPVINPVTGAFIDLSDCNLRGVAAVHLEYLKNMNVSASMSIRVIHNNTLWGLIACHHLTPHYLNFELCSVCELISSVISNRISAILNKDLFEQENELQRQQTALIAQVYAEQELIAGLMPEEGISVLSTFAGSGAIVTYKGTYHTFGEVPDRDMIENLCLWLQSKELDRVFSTNQLPELFDEAIPYAAMASGLLAIPVDEDKGEFLAIFRPEVVQTINWGGDPTKTINFDPDGTKYHPRASFKIWKELVHHTADDWTAQELKTAENLRTFIYEFKTKQANYN</sequence>
<dbReference type="Pfam" id="PF08446">
    <property type="entry name" value="PAS_2"/>
    <property type="match status" value="1"/>
</dbReference>
<dbReference type="SUPFAM" id="SSF55785">
    <property type="entry name" value="PYP-like sensor domain (PAS domain)"/>
    <property type="match status" value="1"/>
</dbReference>
<dbReference type="Gene3D" id="3.30.450.40">
    <property type="match status" value="1"/>
</dbReference>
<reference evidence="6" key="2">
    <citation type="submission" date="2020-10" db="EMBL/GenBank/DDBJ databases">
        <title>Mucilaginibacter sp. nov., isolated from soil.</title>
        <authorList>
            <person name="Jeon C.O."/>
        </authorList>
    </citation>
    <scope>NUCLEOTIDE SEQUENCE</scope>
    <source>
        <strain evidence="6">R11</strain>
    </source>
</reference>
<keyword evidence="7" id="KW-1185">Reference proteome</keyword>
<dbReference type="InterPro" id="IPR001294">
    <property type="entry name" value="Phytochrome"/>
</dbReference>
<gene>
    <name evidence="6" type="ORF">GSY63_24530</name>
</gene>
<dbReference type="EMBL" id="WWEO01000045">
    <property type="protein sequence ID" value="NCD72554.1"/>
    <property type="molecule type" value="Genomic_DNA"/>
</dbReference>
<dbReference type="PROSITE" id="PS50046">
    <property type="entry name" value="PHYTOCHROME_2"/>
    <property type="match status" value="1"/>
</dbReference>
<dbReference type="Proteomes" id="UP000638732">
    <property type="component" value="Unassembled WGS sequence"/>
</dbReference>
<keyword evidence="2" id="KW-0716">Sensory transduction</keyword>
<dbReference type="RefSeq" id="WP_166588494.1">
    <property type="nucleotide sequence ID" value="NZ_WWEO01000045.1"/>
</dbReference>
<dbReference type="GO" id="GO:0009881">
    <property type="term" value="F:photoreceptor activity"/>
    <property type="evidence" value="ECO:0007669"/>
    <property type="project" value="UniProtKB-KW"/>
</dbReference>
<dbReference type="Gene3D" id="3.30.450.270">
    <property type="match status" value="1"/>
</dbReference>
<proteinExistence type="predicted"/>
<keyword evidence="1" id="KW-0600">Photoreceptor protein</keyword>
<dbReference type="InterPro" id="IPR013515">
    <property type="entry name" value="Phytochrome_cen-reg"/>
</dbReference>
<dbReference type="Pfam" id="PF01590">
    <property type="entry name" value="GAF"/>
    <property type="match status" value="1"/>
</dbReference>
<comment type="caution">
    <text evidence="6">The sequence shown here is derived from an EMBL/GenBank/DDBJ whole genome shotgun (WGS) entry which is preliminary data.</text>
</comment>
<protein>
    <submittedName>
        <fullName evidence="6">GAF domain-containing protein</fullName>
    </submittedName>
</protein>
<dbReference type="InterPro" id="IPR043150">
    <property type="entry name" value="Phytochrome_PHY_sf"/>
</dbReference>
<feature type="domain" description="Phytochrome chromophore attachment site" evidence="5">
    <location>
        <begin position="142"/>
        <end position="300"/>
    </location>
</feature>
<evidence type="ECO:0000313" key="6">
    <source>
        <dbReference type="EMBL" id="NCD72554.1"/>
    </source>
</evidence>
<dbReference type="PRINTS" id="PR01033">
    <property type="entry name" value="PHYTOCHROME"/>
</dbReference>
<dbReference type="InterPro" id="IPR003018">
    <property type="entry name" value="GAF"/>
</dbReference>
<evidence type="ECO:0000256" key="3">
    <source>
        <dbReference type="ARBA" id="ARBA00022991"/>
    </source>
</evidence>
<dbReference type="AlphaFoldDB" id="A0A965ZMB1"/>
<evidence type="ECO:0000256" key="1">
    <source>
        <dbReference type="ARBA" id="ARBA00022543"/>
    </source>
</evidence>
<dbReference type="Pfam" id="PF00360">
    <property type="entry name" value="PHY"/>
    <property type="match status" value="1"/>
</dbReference>
<dbReference type="SUPFAM" id="SSF55781">
    <property type="entry name" value="GAF domain-like"/>
    <property type="match status" value="2"/>
</dbReference>
<dbReference type="GO" id="GO:0009584">
    <property type="term" value="P:detection of visible light"/>
    <property type="evidence" value="ECO:0007669"/>
    <property type="project" value="InterPro"/>
</dbReference>
<evidence type="ECO:0000256" key="4">
    <source>
        <dbReference type="ARBA" id="ARBA00023170"/>
    </source>
</evidence>
<accession>A0A965ZMB1</accession>
<dbReference type="InterPro" id="IPR013654">
    <property type="entry name" value="PAS_2"/>
</dbReference>
<keyword evidence="3" id="KW-0157">Chromophore</keyword>
<organism evidence="6 7">
    <name type="scientific">Mucilaginibacter agri</name>
    <dbReference type="NCBI Taxonomy" id="2695265"/>
    <lineage>
        <taxon>Bacteria</taxon>
        <taxon>Pseudomonadati</taxon>
        <taxon>Bacteroidota</taxon>
        <taxon>Sphingobacteriia</taxon>
        <taxon>Sphingobacteriales</taxon>
        <taxon>Sphingobacteriaceae</taxon>
        <taxon>Mucilaginibacter</taxon>
    </lineage>
</organism>
<reference evidence="6" key="1">
    <citation type="submission" date="2020-01" db="EMBL/GenBank/DDBJ databases">
        <authorList>
            <person name="Seo Y.L."/>
        </authorList>
    </citation>
    <scope>NUCLEOTIDE SEQUENCE</scope>
    <source>
        <strain evidence="6">R11</strain>
    </source>
</reference>
<evidence type="ECO:0000259" key="5">
    <source>
        <dbReference type="PROSITE" id="PS50046"/>
    </source>
</evidence>
<dbReference type="SMART" id="SM00065">
    <property type="entry name" value="GAF"/>
    <property type="match status" value="1"/>
</dbReference>
<evidence type="ECO:0000256" key="2">
    <source>
        <dbReference type="ARBA" id="ARBA00022606"/>
    </source>
</evidence>